<name>A0A2P2MXX7_RHIMU</name>
<reference evidence="1" key="1">
    <citation type="submission" date="2018-02" db="EMBL/GenBank/DDBJ databases">
        <title>Rhizophora mucronata_Transcriptome.</title>
        <authorList>
            <person name="Meera S.P."/>
            <person name="Sreeshan A."/>
            <person name="Augustine A."/>
        </authorList>
    </citation>
    <scope>NUCLEOTIDE SEQUENCE</scope>
    <source>
        <tissue evidence="1">Leaf</tissue>
    </source>
</reference>
<dbReference type="AlphaFoldDB" id="A0A2P2MXX7"/>
<proteinExistence type="predicted"/>
<accession>A0A2P2MXX7</accession>
<dbReference type="EMBL" id="GGEC01054596">
    <property type="protein sequence ID" value="MBX35080.1"/>
    <property type="molecule type" value="Transcribed_RNA"/>
</dbReference>
<organism evidence="1">
    <name type="scientific">Rhizophora mucronata</name>
    <name type="common">Asiatic mangrove</name>
    <dbReference type="NCBI Taxonomy" id="61149"/>
    <lineage>
        <taxon>Eukaryota</taxon>
        <taxon>Viridiplantae</taxon>
        <taxon>Streptophyta</taxon>
        <taxon>Embryophyta</taxon>
        <taxon>Tracheophyta</taxon>
        <taxon>Spermatophyta</taxon>
        <taxon>Magnoliopsida</taxon>
        <taxon>eudicotyledons</taxon>
        <taxon>Gunneridae</taxon>
        <taxon>Pentapetalae</taxon>
        <taxon>rosids</taxon>
        <taxon>fabids</taxon>
        <taxon>Malpighiales</taxon>
        <taxon>Rhizophoraceae</taxon>
        <taxon>Rhizophora</taxon>
    </lineage>
</organism>
<sequence length="39" mass="4590">MLKYIFRYTSLFSTVLPEGFGVGWPETHVSCSNRLRHME</sequence>
<protein>
    <submittedName>
        <fullName evidence="1">Uncharacterized protein</fullName>
    </submittedName>
</protein>
<evidence type="ECO:0000313" key="1">
    <source>
        <dbReference type="EMBL" id="MBX35080.1"/>
    </source>
</evidence>